<feature type="compositionally biased region" description="Pro residues" evidence="4">
    <location>
        <begin position="492"/>
        <end position="522"/>
    </location>
</feature>
<proteinExistence type="inferred from homology"/>
<name>A0A7W7ZW53_9ACTN</name>
<dbReference type="SMART" id="SM00220">
    <property type="entry name" value="S_TKc"/>
    <property type="match status" value="1"/>
</dbReference>
<keyword evidence="6" id="KW-0808">Transferase</keyword>
<feature type="domain" description="Protein kinase" evidence="5">
    <location>
        <begin position="7"/>
        <end position="219"/>
    </location>
</feature>
<evidence type="ECO:0000313" key="6">
    <source>
        <dbReference type="EMBL" id="MBB5074584.1"/>
    </source>
</evidence>
<dbReference type="RefSeq" id="WP_184957601.1">
    <property type="nucleotide sequence ID" value="NZ_JACHIN010000001.1"/>
</dbReference>
<dbReference type="Proteomes" id="UP000568380">
    <property type="component" value="Unassembled WGS sequence"/>
</dbReference>
<dbReference type="PANTHER" id="PTHR45832:SF22">
    <property type="entry name" value="SERINE_THREONINE-PROTEIN KINASE SAMKA-RELATED"/>
    <property type="match status" value="1"/>
</dbReference>
<protein>
    <submittedName>
        <fullName evidence="6">Serine/threonine protein kinase</fullName>
    </submittedName>
</protein>
<dbReference type="InterPro" id="IPR011009">
    <property type="entry name" value="Kinase-like_dom_sf"/>
</dbReference>
<feature type="compositionally biased region" description="Pro residues" evidence="4">
    <location>
        <begin position="419"/>
        <end position="439"/>
    </location>
</feature>
<dbReference type="InterPro" id="IPR051931">
    <property type="entry name" value="PAK3-like"/>
</dbReference>
<sequence>MKLAGRYRLLNPLGEGTVRLAFDEVAHRDVAVRDMRAQPAEEARRALQLRHPSIVPLLDLVEEEGGPWLVTEFVSGASLARTVDAKRPLPELQAARAGLCLLEALTTAHGAGIVHGNLNPGKVMLTATGRAVLTGFGLPHPGLRPPADLWSLAATLHFAVEGRPPGAAPATDPEPLRALIRAMLDPAGPPSLDDITSTLTRLALNHPITTTHPLSVPTTGSFPPTPTIPSPPPTFGHPAPPSGPPSPAFDHPAPPSGHPGDPATPAFGHPSPPAPDQPAGPGFGYPGATAPPVLGHAAETPPMGTPVVPHPGGEVAHPGGEVSHPSDQSGPAPDAPEPQGEAPNPPAKSRLLGLRKVFGRRRQSPPAPENPPPTEPPLTAPPIITPTPEPPTHDQHAPFPPPQDAPHPQDAPPQSALFPQPPNAPSAPSPRPMDAPPMDAPFAPQSPDAFPTPPDAPFPPPQAPGPFPPPADDSYPTPPVAAFPASPADGFPTPPSDGFPTPPAQNFPTPPAQNYPTPPVEPAPLSDMLYPSPSWPVAYDPAPSQHRPRHAAPGSTPVDRALDQVIGTTGPLPPVQVAAIGLAVLDQLVGLHARGEHHGDIRPGNILLSPSGQAILSPPLMPNGISAYTAPEGATGPAADMWSLGATLFAAVEGLPPAPGAPLTRAGALAAVLYALLAGDPAARPAPAPLRQEFLTISQSLDPRDIS</sequence>
<keyword evidence="2" id="KW-0547">Nucleotide-binding</keyword>
<dbReference type="PANTHER" id="PTHR45832">
    <property type="entry name" value="SERINE/THREONINE-PROTEIN KINASE SAMKA-RELATED-RELATED"/>
    <property type="match status" value="1"/>
</dbReference>
<evidence type="ECO:0000256" key="3">
    <source>
        <dbReference type="ARBA" id="ARBA00022840"/>
    </source>
</evidence>
<evidence type="ECO:0000259" key="5">
    <source>
        <dbReference type="PROSITE" id="PS50011"/>
    </source>
</evidence>
<dbReference type="EMBL" id="JACHIN010000001">
    <property type="protein sequence ID" value="MBB5074584.1"/>
    <property type="molecule type" value="Genomic_DNA"/>
</dbReference>
<evidence type="ECO:0000313" key="7">
    <source>
        <dbReference type="Proteomes" id="UP000568380"/>
    </source>
</evidence>
<dbReference type="Gene3D" id="1.10.510.10">
    <property type="entry name" value="Transferase(Phosphotransferase) domain 1"/>
    <property type="match status" value="2"/>
</dbReference>
<keyword evidence="3" id="KW-0067">ATP-binding</keyword>
<evidence type="ECO:0000256" key="1">
    <source>
        <dbReference type="ARBA" id="ARBA00008874"/>
    </source>
</evidence>
<reference evidence="6 7" key="1">
    <citation type="submission" date="2020-08" db="EMBL/GenBank/DDBJ databases">
        <title>Genomic Encyclopedia of Type Strains, Phase IV (KMG-IV): sequencing the most valuable type-strain genomes for metagenomic binning, comparative biology and taxonomic classification.</title>
        <authorList>
            <person name="Goeker M."/>
        </authorList>
    </citation>
    <scope>NUCLEOTIDE SEQUENCE [LARGE SCALE GENOMIC DNA]</scope>
    <source>
        <strain evidence="6 7">DSM 45385</strain>
    </source>
</reference>
<dbReference type="GO" id="GO:0004674">
    <property type="term" value="F:protein serine/threonine kinase activity"/>
    <property type="evidence" value="ECO:0007669"/>
    <property type="project" value="UniProtKB-KW"/>
</dbReference>
<dbReference type="SUPFAM" id="SSF56112">
    <property type="entry name" value="Protein kinase-like (PK-like)"/>
    <property type="match status" value="2"/>
</dbReference>
<feature type="compositionally biased region" description="Pro residues" evidence="4">
    <location>
        <begin position="450"/>
        <end position="481"/>
    </location>
</feature>
<dbReference type="Pfam" id="PF00069">
    <property type="entry name" value="Pkinase"/>
    <property type="match status" value="1"/>
</dbReference>
<keyword evidence="6" id="KW-0723">Serine/threonine-protein kinase</keyword>
<dbReference type="CDD" id="cd14014">
    <property type="entry name" value="STKc_PknB_like"/>
    <property type="match status" value="1"/>
</dbReference>
<feature type="compositionally biased region" description="Pro residues" evidence="4">
    <location>
        <begin position="223"/>
        <end position="257"/>
    </location>
</feature>
<evidence type="ECO:0000256" key="2">
    <source>
        <dbReference type="ARBA" id="ARBA00022741"/>
    </source>
</evidence>
<comment type="caution">
    <text evidence="6">The sequence shown here is derived from an EMBL/GenBank/DDBJ whole genome shotgun (WGS) entry which is preliminary data.</text>
</comment>
<dbReference type="InterPro" id="IPR000719">
    <property type="entry name" value="Prot_kinase_dom"/>
</dbReference>
<comment type="similarity">
    <text evidence="1">Belongs to the protein kinase superfamily. STE Ser/Thr protein kinase family. STE20 subfamily.</text>
</comment>
<keyword evidence="7" id="KW-1185">Reference proteome</keyword>
<organism evidence="6 7">
    <name type="scientific">Nonomuraea endophytica</name>
    <dbReference type="NCBI Taxonomy" id="714136"/>
    <lineage>
        <taxon>Bacteria</taxon>
        <taxon>Bacillati</taxon>
        <taxon>Actinomycetota</taxon>
        <taxon>Actinomycetes</taxon>
        <taxon>Streptosporangiales</taxon>
        <taxon>Streptosporangiaceae</taxon>
        <taxon>Nonomuraea</taxon>
    </lineage>
</organism>
<feature type="compositionally biased region" description="Low complexity" evidence="4">
    <location>
        <begin position="440"/>
        <end position="449"/>
    </location>
</feature>
<feature type="compositionally biased region" description="Pro residues" evidence="4">
    <location>
        <begin position="398"/>
        <end position="411"/>
    </location>
</feature>
<accession>A0A7W7ZW53</accession>
<gene>
    <name evidence="6" type="ORF">HNR40_000030</name>
</gene>
<dbReference type="Gene3D" id="3.30.200.20">
    <property type="entry name" value="Phosphorylase Kinase, domain 1"/>
    <property type="match status" value="1"/>
</dbReference>
<keyword evidence="6" id="KW-0418">Kinase</keyword>
<feature type="compositionally biased region" description="Pro residues" evidence="4">
    <location>
        <begin position="365"/>
        <end position="390"/>
    </location>
</feature>
<dbReference type="PRINTS" id="PR01217">
    <property type="entry name" value="PRICHEXTENSN"/>
</dbReference>
<evidence type="ECO:0000256" key="4">
    <source>
        <dbReference type="SAM" id="MobiDB-lite"/>
    </source>
</evidence>
<feature type="region of interest" description="Disordered" evidence="4">
    <location>
        <begin position="209"/>
        <end position="556"/>
    </location>
</feature>
<dbReference type="GO" id="GO:0005524">
    <property type="term" value="F:ATP binding"/>
    <property type="evidence" value="ECO:0007669"/>
    <property type="project" value="UniProtKB-KW"/>
</dbReference>
<dbReference type="AlphaFoldDB" id="A0A7W7ZW53"/>
<dbReference type="PROSITE" id="PS50011">
    <property type="entry name" value="PROTEIN_KINASE_DOM"/>
    <property type="match status" value="1"/>
</dbReference>